<evidence type="ECO:0000256" key="2">
    <source>
        <dbReference type="ARBA" id="ARBA00004202"/>
    </source>
</evidence>
<dbReference type="Pfam" id="PF02154">
    <property type="entry name" value="FliM"/>
    <property type="match status" value="1"/>
</dbReference>
<evidence type="ECO:0000256" key="8">
    <source>
        <dbReference type="ARBA" id="ARBA00023136"/>
    </source>
</evidence>
<dbReference type="NCBIfam" id="TIGR01397">
    <property type="entry name" value="fliM_switch"/>
    <property type="match status" value="1"/>
</dbReference>
<sequence>MSEILSQSEIDALLSALSTGEIDVEEVKKEEEKSKVRVYDFRRPNKFSKDQTRTLQMIHENFARLTTSYLSASLRNVVQVSVASVDQTTYEEFIRSVPNPTVINLFSLNSEAGQALLEINPNISFAIIDRLLGGPGGTLKEGRPLSEIEQRIIKMVTDKLLLTLNDAWFNVCNLKARTMKLETNPQFLQIVSPNETVAVIVLKVILGDAEGFMNLCIPFISLENLIDNLSAHFWFSQQSTEKEAPNQQYVEAGLKRTPLPVSVELGKANVSVKDMLELQVGDVITLEKATSEHLAVYVKEKLKFLGSPGLIKNKLAIQITETIEGEEWDNE</sequence>
<dbReference type="Proteomes" id="UP000516160">
    <property type="component" value="Chromosome"/>
</dbReference>
<dbReference type="CDD" id="cd17908">
    <property type="entry name" value="FliM"/>
    <property type="match status" value="1"/>
</dbReference>
<gene>
    <name evidence="12" type="primary">fliM</name>
    <name evidence="12" type="ORF">HYG86_17425</name>
</gene>
<dbReference type="SUPFAM" id="SSF103039">
    <property type="entry name" value="CheC-like"/>
    <property type="match status" value="1"/>
</dbReference>
<dbReference type="InterPro" id="IPR036429">
    <property type="entry name" value="SpoA-like_sf"/>
</dbReference>
<evidence type="ECO:0000256" key="5">
    <source>
        <dbReference type="ARBA" id="ARBA00022475"/>
    </source>
</evidence>
<dbReference type="PRINTS" id="PR00955">
    <property type="entry name" value="FLGMOTORFLIM"/>
</dbReference>
<keyword evidence="12" id="KW-0282">Flagellum</keyword>
<proteinExistence type="inferred from homology"/>
<dbReference type="Gene3D" id="2.30.330.10">
    <property type="entry name" value="SpoA-like"/>
    <property type="match status" value="1"/>
</dbReference>
<dbReference type="AlphaFoldDB" id="A0A7G9WCL5"/>
<evidence type="ECO:0000313" key="13">
    <source>
        <dbReference type="Proteomes" id="UP000516160"/>
    </source>
</evidence>
<dbReference type="GO" id="GO:0009425">
    <property type="term" value="C:bacterial-type flagellum basal body"/>
    <property type="evidence" value="ECO:0007669"/>
    <property type="project" value="UniProtKB-SubCell"/>
</dbReference>
<keyword evidence="7" id="KW-0283">Flagellar rotation</keyword>
<dbReference type="GO" id="GO:0005886">
    <property type="term" value="C:plasma membrane"/>
    <property type="evidence" value="ECO:0007669"/>
    <property type="project" value="UniProtKB-SubCell"/>
</dbReference>
<evidence type="ECO:0000259" key="11">
    <source>
        <dbReference type="Pfam" id="PF01052"/>
    </source>
</evidence>
<evidence type="ECO:0000256" key="4">
    <source>
        <dbReference type="ARBA" id="ARBA00021898"/>
    </source>
</evidence>
<accession>A0A7G9WCL5</accession>
<comment type="subcellular location">
    <subcellularLocation>
        <location evidence="1">Bacterial flagellum basal body</location>
    </subcellularLocation>
    <subcellularLocation>
        <location evidence="2">Cell membrane</location>
        <topology evidence="2">Peripheral membrane protein</topology>
    </subcellularLocation>
</comment>
<keyword evidence="12" id="KW-0966">Cell projection</keyword>
<name>A0A7G9WCL5_ALKCA</name>
<comment type="similarity">
    <text evidence="3">Belongs to the FliM family.</text>
</comment>
<dbReference type="PANTHER" id="PTHR30034">
    <property type="entry name" value="FLAGELLAR MOTOR SWITCH PROTEIN FLIM"/>
    <property type="match status" value="1"/>
</dbReference>
<dbReference type="InterPro" id="IPR001543">
    <property type="entry name" value="FliN-like_C"/>
</dbReference>
<keyword evidence="6" id="KW-0145">Chemotaxis</keyword>
<dbReference type="Gene3D" id="3.40.1550.10">
    <property type="entry name" value="CheC-like"/>
    <property type="match status" value="1"/>
</dbReference>
<evidence type="ECO:0000256" key="1">
    <source>
        <dbReference type="ARBA" id="ARBA00004117"/>
    </source>
</evidence>
<dbReference type="Pfam" id="PF01052">
    <property type="entry name" value="FliMN_C"/>
    <property type="match status" value="1"/>
</dbReference>
<keyword evidence="8" id="KW-0472">Membrane</keyword>
<dbReference type="EMBL" id="CP058559">
    <property type="protein sequence ID" value="QNO16427.1"/>
    <property type="molecule type" value="Genomic_DNA"/>
</dbReference>
<keyword evidence="13" id="KW-1185">Reference proteome</keyword>
<evidence type="ECO:0000256" key="3">
    <source>
        <dbReference type="ARBA" id="ARBA00011049"/>
    </source>
</evidence>
<keyword evidence="9" id="KW-0975">Bacterial flagellum</keyword>
<dbReference type="InterPro" id="IPR028976">
    <property type="entry name" value="CheC-like_sf"/>
</dbReference>
<dbReference type="SUPFAM" id="SSF101801">
    <property type="entry name" value="Surface presentation of antigens (SPOA)"/>
    <property type="match status" value="1"/>
</dbReference>
<evidence type="ECO:0000256" key="7">
    <source>
        <dbReference type="ARBA" id="ARBA00022779"/>
    </source>
</evidence>
<feature type="domain" description="Flagellar motor switch protein FliN-like C-terminal" evidence="11">
    <location>
        <begin position="254"/>
        <end position="323"/>
    </location>
</feature>
<evidence type="ECO:0000256" key="10">
    <source>
        <dbReference type="NCBIfam" id="TIGR01397"/>
    </source>
</evidence>
<evidence type="ECO:0000313" key="12">
    <source>
        <dbReference type="EMBL" id="QNO16427.1"/>
    </source>
</evidence>
<keyword evidence="12" id="KW-0969">Cilium</keyword>
<evidence type="ECO:0000256" key="6">
    <source>
        <dbReference type="ARBA" id="ARBA00022500"/>
    </source>
</evidence>
<dbReference type="PANTHER" id="PTHR30034:SF6">
    <property type="entry name" value="YOP PROTEINS TRANSLOCATION PROTEIN Q"/>
    <property type="match status" value="1"/>
</dbReference>
<dbReference type="GO" id="GO:0003774">
    <property type="term" value="F:cytoskeletal motor activity"/>
    <property type="evidence" value="ECO:0007669"/>
    <property type="project" value="InterPro"/>
</dbReference>
<dbReference type="InterPro" id="IPR001689">
    <property type="entry name" value="Flag_FliM"/>
</dbReference>
<dbReference type="KEGG" id="acae:HYG86_17425"/>
<dbReference type="GO" id="GO:0050918">
    <property type="term" value="P:positive chemotaxis"/>
    <property type="evidence" value="ECO:0007669"/>
    <property type="project" value="TreeGrafter"/>
</dbReference>
<protein>
    <recommendedName>
        <fullName evidence="4 10">Flagellar motor switch protein FliM</fullName>
    </recommendedName>
</protein>
<keyword evidence="5" id="KW-1003">Cell membrane</keyword>
<dbReference type="GO" id="GO:0071978">
    <property type="term" value="P:bacterial-type flagellum-dependent swarming motility"/>
    <property type="evidence" value="ECO:0007669"/>
    <property type="project" value="TreeGrafter"/>
</dbReference>
<dbReference type="RefSeq" id="WP_213166819.1">
    <property type="nucleotide sequence ID" value="NZ_CP058559.1"/>
</dbReference>
<organism evidence="12 13">
    <name type="scientific">Alkalicella caledoniensis</name>
    <dbReference type="NCBI Taxonomy" id="2731377"/>
    <lineage>
        <taxon>Bacteria</taxon>
        <taxon>Bacillati</taxon>
        <taxon>Bacillota</taxon>
        <taxon>Clostridia</taxon>
        <taxon>Eubacteriales</taxon>
        <taxon>Proteinivoracaceae</taxon>
        <taxon>Alkalicella</taxon>
    </lineage>
</organism>
<dbReference type="PIRSF" id="PIRSF002888">
    <property type="entry name" value="FliM"/>
    <property type="match status" value="1"/>
</dbReference>
<evidence type="ECO:0000256" key="9">
    <source>
        <dbReference type="ARBA" id="ARBA00023143"/>
    </source>
</evidence>
<reference evidence="12 13" key="1">
    <citation type="submission" date="2020-07" db="EMBL/GenBank/DDBJ databases">
        <title>Alkalicella. sp. LB2 genome.</title>
        <authorList>
            <person name="Postec A."/>
            <person name="Quemeneur M."/>
        </authorList>
    </citation>
    <scope>NUCLEOTIDE SEQUENCE [LARGE SCALE GENOMIC DNA]</scope>
    <source>
        <strain evidence="12 13">LB2</strain>
    </source>
</reference>